<sequence>MDTLACIQAWLIWQEHNEQPEVPDIPLSSITGLVMLIVILTSPFNLRPAFAAELLARGSRGQQVVKLQDDLKEAGCFPPGVRSTGYYGKITKSAVTQLQKTHGLRVDGVVGEQTRSALDSGKICQSLATSGILKMGSRGKNVIEIQDQLNDLGFKVQKIDGIFGKETRGAVIRFQESNGLKPDGIVGSNTAKFLWKPRPSSPEAPLPETPSPETYEKALEESVRGDGIERISLENFQIIKSAIIDNNLDRHTQYEAAIILASQIYFYNFDKFSSGLYQQNNCLSYSCIDRREVYKTNIFKEQDSQTEEIIEKIVFDSMILLLNEATNEEQGLYRFMAVSAMPYLRQAPTQNIINIFKQELETGTILNTGFTDVNIERTVESFTLFTEYDNDFFTNQENQNILNSLKNSLKNSFKEASGYNHNQGYYNSYLLSSILILVGEEDYVTNEFNQPHLNWWIKLALANSIYKHIQNHNDKAHSLETIMSIYEENSNWFGFEACVVYNMGEESIKFLEEIKNKKPDSEEGINWLIDSINGEVRSSPCDSFMTGWGYIHKLFFGKR</sequence>
<evidence type="ECO:0000259" key="1">
    <source>
        <dbReference type="Pfam" id="PF01471"/>
    </source>
</evidence>
<dbReference type="InterPro" id="IPR036365">
    <property type="entry name" value="PGBD-like_sf"/>
</dbReference>
<protein>
    <submittedName>
        <fullName evidence="2">Peptidoglycan-binding protein</fullName>
    </submittedName>
</protein>
<feature type="domain" description="Peptidoglycan binding-like" evidence="1">
    <location>
        <begin position="138"/>
        <end position="194"/>
    </location>
</feature>
<name>A0ABT2N0V0_9CYAN</name>
<dbReference type="RefSeq" id="WP_368008748.1">
    <property type="nucleotide sequence ID" value="NZ_JAMXFF010000046.1"/>
</dbReference>
<dbReference type="Pfam" id="PF01471">
    <property type="entry name" value="PG_binding_1"/>
    <property type="match status" value="2"/>
</dbReference>
<reference evidence="2 3" key="1">
    <citation type="journal article" date="2022" name="Front. Microbiol.">
        <title>High genomic differentiation and limited gene flow indicate recent cryptic speciation within the genus Laspinema (cyanobacteria).</title>
        <authorList>
            <person name="Stanojkovic A."/>
            <person name="Skoupy S."/>
            <person name="Skaloud P."/>
            <person name="Dvorak P."/>
        </authorList>
    </citation>
    <scope>NUCLEOTIDE SEQUENCE [LARGE SCALE GENOMIC DNA]</scope>
    <source>
        <strain evidence="2 3">D2a</strain>
    </source>
</reference>
<dbReference type="Gene3D" id="1.10.101.10">
    <property type="entry name" value="PGBD-like superfamily/PGBD"/>
    <property type="match status" value="2"/>
</dbReference>
<organism evidence="2 3">
    <name type="scientific">Laspinema palackyanum D2a</name>
    <dbReference type="NCBI Taxonomy" id="2953684"/>
    <lineage>
        <taxon>Bacteria</taxon>
        <taxon>Bacillati</taxon>
        <taxon>Cyanobacteriota</taxon>
        <taxon>Cyanophyceae</taxon>
        <taxon>Oscillatoriophycideae</taxon>
        <taxon>Oscillatoriales</taxon>
        <taxon>Laspinemataceae</taxon>
        <taxon>Laspinema</taxon>
        <taxon>Laspinema palackyanum</taxon>
    </lineage>
</organism>
<feature type="domain" description="Peptidoglycan binding-like" evidence="1">
    <location>
        <begin position="60"/>
        <end position="118"/>
    </location>
</feature>
<accession>A0ABT2N0V0</accession>
<evidence type="ECO:0000313" key="3">
    <source>
        <dbReference type="Proteomes" id="UP001525890"/>
    </source>
</evidence>
<dbReference type="Proteomes" id="UP001525890">
    <property type="component" value="Unassembled WGS sequence"/>
</dbReference>
<gene>
    <name evidence="2" type="ORF">NG799_23450</name>
</gene>
<dbReference type="InterPro" id="IPR002477">
    <property type="entry name" value="Peptidoglycan-bd-like"/>
</dbReference>
<proteinExistence type="predicted"/>
<evidence type="ECO:0000313" key="2">
    <source>
        <dbReference type="EMBL" id="MCT7969277.1"/>
    </source>
</evidence>
<dbReference type="InterPro" id="IPR036366">
    <property type="entry name" value="PGBDSf"/>
</dbReference>
<dbReference type="SUPFAM" id="SSF47090">
    <property type="entry name" value="PGBD-like"/>
    <property type="match status" value="2"/>
</dbReference>
<keyword evidence="3" id="KW-1185">Reference proteome</keyword>
<comment type="caution">
    <text evidence="2">The sequence shown here is derived from an EMBL/GenBank/DDBJ whole genome shotgun (WGS) entry which is preliminary data.</text>
</comment>
<dbReference type="EMBL" id="JAMXFF010000046">
    <property type="protein sequence ID" value="MCT7969277.1"/>
    <property type="molecule type" value="Genomic_DNA"/>
</dbReference>